<sequence>MAQSKKSRYLQETDDEDPVPVRSEHDPSLHVVVKNGYTFYIRYVDEPSSEQPVVQNPSQGTDFGEVESLPSISSELSVLMDDSMLPEGAISTLEPNEGSPRDWINYDELPLLTQQKQQQPVRTDHVSPPNDTLDHRSKTCHSALVKPMQLPQANDTGCSGCEMFPAQNNPLQPSLGEFAQNNDTVLMKSIEPNVATTVPDFSHYCVECEKFFPSNDRLQEHMESNHRMFDEAQISMTSTPKASFNRPAVESLEDSPLSDNRMDISENTTSHGSSPPLHVEGSPDYSPVHDSDGITVKQPLLSPCQSDSELGNGVEPHNDSSATTGAMTESIEIHKLSASKSPSNVSSRVTSSTGLTPVSSHPLMMSPTGSESDMSEFIVETTQQPAGCRKTAVRNYYHYPDVVPASEQPLRLASPYANRRSVEKKDNGSIVADEKRSHVAMVTPARRAKSSPSKRLSAVAGDGTNVKSSTATATSTLDVINNAIHRGAESDPNSVSPVRQLGTEETGSDFFSTDSEPEEPYDEEDVSLFQASVTPTFQSVALHASPPQSDGPSPIGGQQRKHKQHSKSISPRLHQRRKVPLPSDLLVDDVSSMEDTLSNQSVDELQQNLVSLSPSSSILDDNGFNVDIDEDFLDLPGTPKAVALSTDPGHDVASGRSTTLPQYSAREEARDIRNWQKITLPDGKTREIDMKVIEPYKCVLSHGGYLQSGGHNAIVVFSACHLPDRSRADYHYVMNNLFLYVVKTLEQLVTEDYVLVYLHGGSSRGNVPPFPWLKKCYQLLDRRLRKSLRNLYMVHPTFWLKSVVWMARPFISSKFWRKLVYVTSLEELYKLVPVEKAAVPDKVKNYNARPPDGTGETVLIGSIMAVGDRAWPCTRIIRGARKMTLRQWTRTVVQDAVRKIKDLATVKQLPLEGDQQR</sequence>
<feature type="region of interest" description="Disordered" evidence="7">
    <location>
        <begin position="336"/>
        <end position="373"/>
    </location>
</feature>
<keyword evidence="6" id="KW-0863">Zinc-finger</keyword>
<dbReference type="GO" id="GO:0008270">
    <property type="term" value="F:zinc ion binding"/>
    <property type="evidence" value="ECO:0007669"/>
    <property type="project" value="UniProtKB-KW"/>
</dbReference>
<feature type="compositionally biased region" description="Polar residues" evidence="7">
    <location>
        <begin position="491"/>
        <end position="514"/>
    </location>
</feature>
<reference evidence="10" key="2">
    <citation type="submission" date="2020-05" db="UniProtKB">
        <authorList>
            <consortium name="EnsemblMetazoa"/>
        </authorList>
    </citation>
    <scope>IDENTIFICATION</scope>
    <source>
        <strain evidence="10">A-37</strain>
    </source>
</reference>
<dbReference type="AlphaFoldDB" id="A0A182M912"/>
<feature type="compositionally biased region" description="Low complexity" evidence="7">
    <location>
        <begin position="338"/>
        <end position="352"/>
    </location>
</feature>
<dbReference type="PANTHER" id="PTHR12112">
    <property type="entry name" value="BNIP - RELATED"/>
    <property type="match status" value="1"/>
</dbReference>
<feature type="domain" description="CRAL-TRIO" evidence="9">
    <location>
        <begin position="689"/>
        <end position="851"/>
    </location>
</feature>
<proteinExistence type="predicted"/>
<keyword evidence="11" id="KW-1185">Reference proteome</keyword>
<evidence type="ECO:0000256" key="5">
    <source>
        <dbReference type="ARBA" id="ARBA00023211"/>
    </source>
</evidence>
<evidence type="ECO:0000256" key="1">
    <source>
        <dbReference type="ARBA" id="ARBA00004496"/>
    </source>
</evidence>
<dbReference type="VEuPathDB" id="VectorBase:ACUA012450"/>
<keyword evidence="3" id="KW-0479">Metal-binding</keyword>
<keyword evidence="5" id="KW-0464">Manganese</keyword>
<dbReference type="PANTHER" id="PTHR12112:SF22">
    <property type="entry name" value="MANGANESE-DEPENDENT INORGANIC PYROPHOSPHATASE-RELATED"/>
    <property type="match status" value="1"/>
</dbReference>
<reference evidence="11" key="1">
    <citation type="submission" date="2013-09" db="EMBL/GenBank/DDBJ databases">
        <title>The Genome Sequence of Anopheles culicifacies species A.</title>
        <authorList>
            <consortium name="The Broad Institute Genomics Platform"/>
            <person name="Neafsey D.E."/>
            <person name="Besansky N."/>
            <person name="Howell P."/>
            <person name="Walton C."/>
            <person name="Young S.K."/>
            <person name="Zeng Q."/>
            <person name="Gargeya S."/>
            <person name="Fitzgerald M."/>
            <person name="Haas B."/>
            <person name="Abouelleil A."/>
            <person name="Allen A.W."/>
            <person name="Alvarado L."/>
            <person name="Arachchi H.M."/>
            <person name="Berlin A.M."/>
            <person name="Chapman S.B."/>
            <person name="Gainer-Dewar J."/>
            <person name="Goldberg J."/>
            <person name="Griggs A."/>
            <person name="Gujja S."/>
            <person name="Hansen M."/>
            <person name="Howarth C."/>
            <person name="Imamovic A."/>
            <person name="Ireland A."/>
            <person name="Larimer J."/>
            <person name="McCowan C."/>
            <person name="Murphy C."/>
            <person name="Pearson M."/>
            <person name="Poon T.W."/>
            <person name="Priest M."/>
            <person name="Roberts A."/>
            <person name="Saif S."/>
            <person name="Shea T."/>
            <person name="Sisk P."/>
            <person name="Sykes S."/>
            <person name="Wortman J."/>
            <person name="Nusbaum C."/>
            <person name="Birren B."/>
        </authorList>
    </citation>
    <scope>NUCLEOTIDE SEQUENCE [LARGE SCALE GENOMIC DNA]</scope>
    <source>
        <strain evidence="11">A-37</strain>
    </source>
</reference>
<dbReference type="InterPro" id="IPR001251">
    <property type="entry name" value="CRAL-TRIO_dom"/>
</dbReference>
<evidence type="ECO:0000256" key="4">
    <source>
        <dbReference type="ARBA" id="ARBA00022801"/>
    </source>
</evidence>
<evidence type="ECO:0000313" key="11">
    <source>
        <dbReference type="Proteomes" id="UP000075883"/>
    </source>
</evidence>
<feature type="region of interest" description="Disordered" evidence="7">
    <location>
        <begin position="115"/>
        <end position="135"/>
    </location>
</feature>
<feature type="region of interest" description="Disordered" evidence="7">
    <location>
        <begin position="1"/>
        <end position="27"/>
    </location>
</feature>
<feature type="region of interest" description="Disordered" evidence="7">
    <location>
        <begin position="542"/>
        <end position="583"/>
    </location>
</feature>
<dbReference type="PROSITE" id="PS50157">
    <property type="entry name" value="ZINC_FINGER_C2H2_2"/>
    <property type="match status" value="1"/>
</dbReference>
<dbReference type="STRING" id="139723.A0A182M912"/>
<dbReference type="SUPFAM" id="SSF52087">
    <property type="entry name" value="CRAL/TRIO domain"/>
    <property type="match status" value="1"/>
</dbReference>
<feature type="compositionally biased region" description="Acidic residues" evidence="7">
    <location>
        <begin position="515"/>
        <end position="525"/>
    </location>
</feature>
<evidence type="ECO:0000256" key="7">
    <source>
        <dbReference type="SAM" id="MobiDB-lite"/>
    </source>
</evidence>
<dbReference type="Proteomes" id="UP000075883">
    <property type="component" value="Unassembled WGS sequence"/>
</dbReference>
<evidence type="ECO:0000256" key="3">
    <source>
        <dbReference type="ARBA" id="ARBA00022723"/>
    </source>
</evidence>
<dbReference type="FunFam" id="3.40.525.10:FF:000001">
    <property type="entry name" value="BCL2/adenovirus E1B protein-interacting protein 2"/>
    <property type="match status" value="1"/>
</dbReference>
<feature type="region of interest" description="Disordered" evidence="7">
    <location>
        <begin position="444"/>
        <end position="470"/>
    </location>
</feature>
<dbReference type="Pfam" id="PF12496">
    <property type="entry name" value="BNIP2"/>
    <property type="match status" value="1"/>
</dbReference>
<keyword evidence="2" id="KW-0963">Cytoplasm</keyword>
<dbReference type="PROSITE" id="PS00028">
    <property type="entry name" value="ZINC_FINGER_C2H2_1"/>
    <property type="match status" value="1"/>
</dbReference>
<evidence type="ECO:0008006" key="12">
    <source>
        <dbReference type="Google" id="ProtNLM"/>
    </source>
</evidence>
<feature type="domain" description="C2H2-type" evidence="8">
    <location>
        <begin position="203"/>
        <end position="226"/>
    </location>
</feature>
<dbReference type="Gene3D" id="3.40.525.10">
    <property type="entry name" value="CRAL-TRIO lipid binding domain"/>
    <property type="match status" value="1"/>
</dbReference>
<dbReference type="InterPro" id="IPR013087">
    <property type="entry name" value="Znf_C2H2_type"/>
</dbReference>
<dbReference type="SMART" id="SM00516">
    <property type="entry name" value="SEC14"/>
    <property type="match status" value="1"/>
</dbReference>
<organism evidence="10 11">
    <name type="scientific">Anopheles culicifacies</name>
    <dbReference type="NCBI Taxonomy" id="139723"/>
    <lineage>
        <taxon>Eukaryota</taxon>
        <taxon>Metazoa</taxon>
        <taxon>Ecdysozoa</taxon>
        <taxon>Arthropoda</taxon>
        <taxon>Hexapoda</taxon>
        <taxon>Insecta</taxon>
        <taxon>Pterygota</taxon>
        <taxon>Neoptera</taxon>
        <taxon>Endopterygota</taxon>
        <taxon>Diptera</taxon>
        <taxon>Nematocera</taxon>
        <taxon>Culicoidea</taxon>
        <taxon>Culicidae</taxon>
        <taxon>Anophelinae</taxon>
        <taxon>Anopheles</taxon>
        <taxon>culicifacies species complex</taxon>
    </lineage>
</organism>
<evidence type="ECO:0000256" key="6">
    <source>
        <dbReference type="PROSITE-ProRule" id="PRU00042"/>
    </source>
</evidence>
<feature type="region of interest" description="Disordered" evidence="7">
    <location>
        <begin position="485"/>
        <end position="525"/>
    </location>
</feature>
<evidence type="ECO:0000259" key="8">
    <source>
        <dbReference type="PROSITE" id="PS50157"/>
    </source>
</evidence>
<keyword evidence="4" id="KW-0378">Hydrolase</keyword>
<dbReference type="CDD" id="cd00170">
    <property type="entry name" value="SEC14"/>
    <property type="match status" value="1"/>
</dbReference>
<dbReference type="EMBL" id="AXCM01003324">
    <property type="status" value="NOT_ANNOTATED_CDS"/>
    <property type="molecule type" value="Genomic_DNA"/>
</dbReference>
<dbReference type="GO" id="GO:0005737">
    <property type="term" value="C:cytoplasm"/>
    <property type="evidence" value="ECO:0007669"/>
    <property type="project" value="UniProtKB-SubCell"/>
</dbReference>
<evidence type="ECO:0000256" key="2">
    <source>
        <dbReference type="ARBA" id="ARBA00022490"/>
    </source>
</evidence>
<comment type="subcellular location">
    <subcellularLocation>
        <location evidence="1">Cytoplasm</location>
    </subcellularLocation>
</comment>
<name>A0A182M912_9DIPT</name>
<feature type="region of interest" description="Disordered" evidence="7">
    <location>
        <begin position="237"/>
        <end position="324"/>
    </location>
</feature>
<evidence type="ECO:0000259" key="9">
    <source>
        <dbReference type="PROSITE" id="PS50191"/>
    </source>
</evidence>
<evidence type="ECO:0000313" key="10">
    <source>
        <dbReference type="EnsemblMetazoa" id="ACUA012450-PA"/>
    </source>
</evidence>
<dbReference type="PROSITE" id="PS50191">
    <property type="entry name" value="CRAL_TRIO"/>
    <property type="match status" value="1"/>
</dbReference>
<protein>
    <recommendedName>
        <fullName evidence="12">C2H2-type domain-containing protein</fullName>
    </recommendedName>
</protein>
<dbReference type="InterPro" id="IPR036865">
    <property type="entry name" value="CRAL-TRIO_dom_sf"/>
</dbReference>
<keyword evidence="6" id="KW-0862">Zinc</keyword>
<dbReference type="InterPro" id="IPR022181">
    <property type="entry name" value="Bcl2-/adenovirus-E1B"/>
</dbReference>
<accession>A0A182M912</accession>
<dbReference type="Pfam" id="PF13716">
    <property type="entry name" value="CRAL_TRIO_2"/>
    <property type="match status" value="1"/>
</dbReference>
<dbReference type="EnsemblMetazoa" id="ACUA012450-RA">
    <property type="protein sequence ID" value="ACUA012450-PA"/>
    <property type="gene ID" value="ACUA012450"/>
</dbReference>